<evidence type="ECO:0000313" key="3">
    <source>
        <dbReference type="EMBL" id="MBZ5715765.1"/>
    </source>
</evidence>
<reference evidence="3" key="1">
    <citation type="submission" date="2021-08" db="EMBL/GenBank/DDBJ databases">
        <authorList>
            <person name="Stevens D.C."/>
        </authorList>
    </citation>
    <scope>NUCLEOTIDE SEQUENCE</scope>
    <source>
        <strain evidence="3">DSM 53165</strain>
    </source>
</reference>
<dbReference type="RefSeq" id="WP_224197506.1">
    <property type="nucleotide sequence ID" value="NZ_JAIRAU010000059.1"/>
</dbReference>
<feature type="chain" id="PRO_5046704291" description="Lipoprotein" evidence="2">
    <location>
        <begin position="19"/>
        <end position="191"/>
    </location>
</feature>
<feature type="region of interest" description="Disordered" evidence="1">
    <location>
        <begin position="21"/>
        <end position="70"/>
    </location>
</feature>
<evidence type="ECO:0000256" key="2">
    <source>
        <dbReference type="SAM" id="SignalP"/>
    </source>
</evidence>
<protein>
    <recommendedName>
        <fullName evidence="5">Lipoprotein</fullName>
    </recommendedName>
</protein>
<name>A0ABS7U627_9BACT</name>
<proteinExistence type="predicted"/>
<keyword evidence="2" id="KW-0732">Signal</keyword>
<keyword evidence="4" id="KW-1185">Reference proteome</keyword>
<feature type="signal peptide" evidence="2">
    <location>
        <begin position="1"/>
        <end position="18"/>
    </location>
</feature>
<feature type="compositionally biased region" description="Low complexity" evidence="1">
    <location>
        <begin position="26"/>
        <end position="59"/>
    </location>
</feature>
<evidence type="ECO:0008006" key="5">
    <source>
        <dbReference type="Google" id="ProtNLM"/>
    </source>
</evidence>
<dbReference type="EMBL" id="JAIRAU010000059">
    <property type="protein sequence ID" value="MBZ5715765.1"/>
    <property type="molecule type" value="Genomic_DNA"/>
</dbReference>
<organism evidence="3 4">
    <name type="scientific">Nannocystis pusilla</name>
    <dbReference type="NCBI Taxonomy" id="889268"/>
    <lineage>
        <taxon>Bacteria</taxon>
        <taxon>Pseudomonadati</taxon>
        <taxon>Myxococcota</taxon>
        <taxon>Polyangia</taxon>
        <taxon>Nannocystales</taxon>
        <taxon>Nannocystaceae</taxon>
        <taxon>Nannocystis</taxon>
    </lineage>
</organism>
<dbReference type="PROSITE" id="PS51257">
    <property type="entry name" value="PROKAR_LIPOPROTEIN"/>
    <property type="match status" value="1"/>
</dbReference>
<gene>
    <name evidence="3" type="ORF">K7C98_41600</name>
</gene>
<evidence type="ECO:0000256" key="1">
    <source>
        <dbReference type="SAM" id="MobiDB-lite"/>
    </source>
</evidence>
<sequence length="191" mass="19246">MKHLAFFTLLLGMSTLSACTEKSNDSGAETTGSTSSTGGPGTTGASTSVTGASTSVTEAGTSVTEAGSSTTGPTACALMVGPSDEPEVDDPDGCFAVADEAACLALDDKCTALHGVPMLCTDDTWCAPDPAASVYLGCRPFTICKLNEKAVCREGAGGVEGFWTLTCTPEGFGHCQPKLQETEASAPPACE</sequence>
<dbReference type="Proteomes" id="UP001139031">
    <property type="component" value="Unassembled WGS sequence"/>
</dbReference>
<evidence type="ECO:0000313" key="4">
    <source>
        <dbReference type="Proteomes" id="UP001139031"/>
    </source>
</evidence>
<comment type="caution">
    <text evidence="3">The sequence shown here is derived from an EMBL/GenBank/DDBJ whole genome shotgun (WGS) entry which is preliminary data.</text>
</comment>
<accession>A0ABS7U627</accession>
<feature type="compositionally biased region" description="Polar residues" evidence="1">
    <location>
        <begin position="60"/>
        <end position="70"/>
    </location>
</feature>